<reference evidence="3 4" key="1">
    <citation type="journal article" date="2010" name="Nature">
        <title>Comparative genomics reveals mobile pathogenicity chromosomes in Fusarium.</title>
        <authorList>
            <person name="Ma L.J."/>
            <person name="van der Does H.C."/>
            <person name="Borkovich K.A."/>
            <person name="Coleman J.J."/>
            <person name="Daboussi M.J."/>
            <person name="Di Pietro A."/>
            <person name="Dufresne M."/>
            <person name="Freitag M."/>
            <person name="Grabherr M."/>
            <person name="Henrissat B."/>
            <person name="Houterman P.M."/>
            <person name="Kang S."/>
            <person name="Shim W.B."/>
            <person name="Woloshuk C."/>
            <person name="Xie X."/>
            <person name="Xu J.R."/>
            <person name="Antoniw J."/>
            <person name="Baker S.E."/>
            <person name="Bluhm B.H."/>
            <person name="Breakspear A."/>
            <person name="Brown D.W."/>
            <person name="Butchko R.A."/>
            <person name="Chapman S."/>
            <person name="Coulson R."/>
            <person name="Coutinho P.M."/>
            <person name="Danchin E.G."/>
            <person name="Diener A."/>
            <person name="Gale L.R."/>
            <person name="Gardiner D.M."/>
            <person name="Goff S."/>
            <person name="Hammond-Kosack K.E."/>
            <person name="Hilburn K."/>
            <person name="Hua-Van A."/>
            <person name="Jonkers W."/>
            <person name="Kazan K."/>
            <person name="Kodira C.D."/>
            <person name="Koehrsen M."/>
            <person name="Kumar L."/>
            <person name="Lee Y.H."/>
            <person name="Li L."/>
            <person name="Manners J.M."/>
            <person name="Miranda-Saavedra D."/>
            <person name="Mukherjee M."/>
            <person name="Park G."/>
            <person name="Park J."/>
            <person name="Park S.Y."/>
            <person name="Proctor R.H."/>
            <person name="Regev A."/>
            <person name="Ruiz-Roldan M.C."/>
            <person name="Sain D."/>
            <person name="Sakthikumar S."/>
            <person name="Sykes S."/>
            <person name="Schwartz D.C."/>
            <person name="Turgeon B.G."/>
            <person name="Wapinski I."/>
            <person name="Yoder O."/>
            <person name="Young S."/>
            <person name="Zeng Q."/>
            <person name="Zhou S."/>
            <person name="Galagan J."/>
            <person name="Cuomo C.A."/>
            <person name="Kistler H.C."/>
            <person name="Rep M."/>
        </authorList>
    </citation>
    <scope>NUCLEOTIDE SEQUENCE [LARGE SCALE GENOMIC DNA]</scope>
    <source>
        <strain evidence="4">M3125 / FGSC 7600</strain>
    </source>
</reference>
<dbReference type="GeneID" id="30068489"/>
<dbReference type="OrthoDB" id="5362512at2759"/>
<dbReference type="EMBL" id="DS022256">
    <property type="protein sequence ID" value="EWG52130.1"/>
    <property type="molecule type" value="Genomic_DNA"/>
</dbReference>
<protein>
    <recommendedName>
        <fullName evidence="2">Heterokaryon incompatibility domain-containing protein</fullName>
    </recommendedName>
</protein>
<dbReference type="PANTHER" id="PTHR33112">
    <property type="entry name" value="DOMAIN PROTEIN, PUTATIVE-RELATED"/>
    <property type="match status" value="1"/>
</dbReference>
<evidence type="ECO:0000259" key="2">
    <source>
        <dbReference type="Pfam" id="PF06985"/>
    </source>
</evidence>
<keyword evidence="4" id="KW-1185">Reference proteome</keyword>
<sequence length="970" mass="112131">MTSSSELPAWYYRVSEVVKRRNGVTLWDFDEDISDLDETNPDETIAYHGPDAAEYHLMRGKREERKRELFQRKETIRKLREDVREEEKNKIDQVRAAYEALEISMSRSESSQLGPIDSHPHSYQRRYIRFEYEDRGEAHSDNLTSRFWLNPKVDFELVPFKAPECPSFKHHEIYTTDGRFFMSLQFIDKDHLILRASRDLIFGATPQGSPGLETFIFMGVHNDWGKQLQVFARMLHPALAPPTRFLSVQDETLCEFCRGDELIQRFRTRALSDLTESSHYCKLCAMWLRALDHSRQRLKVRGQVAILRQHPLEQDIGDVALVFLSSSTRPLILWPHINNAWATLDTINTDGAKDINLKPLPRSDQADATWKSVREWLDRCKKYHKDCKLQRTPTWKPTRLLYVCNTQAARQVRLIESQEFPDGAEYLTLSHRLGVGNTLQLTRGNIEAFKSSIPVDELSRVFVDACNTTKRLSHEYLWIDALCIIQDDPADWQHEVGCIASIYGNSWLNLSADGDDAAGQGLFCPSNKRAGHPWYPVYIYREWGHGSPRDYCVSEYHNWWERISDSELNRGAWALQERVLSPRVLHLGLEQLALECCSNAVCERLPYGDPTIREDTAVLTSLKRFILDARNRNMPCSTPENAFRNWNQIVQAYSQGQLAIATDRLVALSGLVDVLYPVFQQMVEPEDEVEDRHGRGSTQTEADSLCHSSTGLFLAGLWRPYAERQLVWRAMSRDHPFTYDGNALSVPGKRYDEYIAPTWSWCSVKDAAIEPQEVRSGNIYFTKVIDTNIIPDRKLNPATPLSSLRYCSSPGSFLRLRCSYLPIVELRPVSGMKLMNFRAATHESGRGEEAIDVRSKNYWDVEFSQEAIDCKSPIAVPIFARTDFANSVYCLALDERRGEKENIWYIRLGAFVITYPEDVLRLWEGIGEFDKHMPEECARHDGLYRFKELKWDKCTYVKMDEVLQRIVEIR</sequence>
<gene>
    <name evidence="3" type="ORF">FVEG_10942</name>
</gene>
<dbReference type="Proteomes" id="UP000009096">
    <property type="component" value="Chromosome 11"/>
</dbReference>
<organism evidence="3 4">
    <name type="scientific">Gibberella moniliformis (strain M3125 / FGSC 7600)</name>
    <name type="common">Maize ear and stalk rot fungus</name>
    <name type="synonym">Fusarium verticillioides</name>
    <dbReference type="NCBI Taxonomy" id="334819"/>
    <lineage>
        <taxon>Eukaryota</taxon>
        <taxon>Fungi</taxon>
        <taxon>Dikarya</taxon>
        <taxon>Ascomycota</taxon>
        <taxon>Pezizomycotina</taxon>
        <taxon>Sordariomycetes</taxon>
        <taxon>Hypocreomycetidae</taxon>
        <taxon>Hypocreales</taxon>
        <taxon>Nectriaceae</taxon>
        <taxon>Fusarium</taxon>
        <taxon>Fusarium fujikuroi species complex</taxon>
    </lineage>
</organism>
<feature type="coiled-coil region" evidence="1">
    <location>
        <begin position="66"/>
        <end position="104"/>
    </location>
</feature>
<dbReference type="Pfam" id="PF06985">
    <property type="entry name" value="HET"/>
    <property type="match status" value="1"/>
</dbReference>
<evidence type="ECO:0000313" key="4">
    <source>
        <dbReference type="Proteomes" id="UP000009096"/>
    </source>
</evidence>
<keyword evidence="1" id="KW-0175">Coiled coil</keyword>
<dbReference type="EMBL" id="CM000588">
    <property type="protein sequence ID" value="EWG52130.1"/>
    <property type="molecule type" value="Genomic_DNA"/>
</dbReference>
<evidence type="ECO:0000256" key="1">
    <source>
        <dbReference type="SAM" id="Coils"/>
    </source>
</evidence>
<dbReference type="KEGG" id="fvr:FVEG_10942"/>
<dbReference type="VEuPathDB" id="FungiDB:FVEG_10942"/>
<proteinExistence type="predicted"/>
<name>W7MWS2_GIBM7</name>
<dbReference type="PANTHER" id="PTHR33112:SF16">
    <property type="entry name" value="HETEROKARYON INCOMPATIBILITY DOMAIN-CONTAINING PROTEIN"/>
    <property type="match status" value="1"/>
</dbReference>
<feature type="domain" description="Heterokaryon incompatibility" evidence="2">
    <location>
        <begin position="426"/>
        <end position="577"/>
    </location>
</feature>
<dbReference type="RefSeq" id="XP_018758321.1">
    <property type="nucleotide sequence ID" value="XM_018900105.1"/>
</dbReference>
<dbReference type="InterPro" id="IPR010730">
    <property type="entry name" value="HET"/>
</dbReference>
<dbReference type="AlphaFoldDB" id="W7MWS2"/>
<dbReference type="STRING" id="334819.W7MWS2"/>
<accession>W7MWS2</accession>
<evidence type="ECO:0000313" key="3">
    <source>
        <dbReference type="EMBL" id="EWG52130.1"/>
    </source>
</evidence>